<feature type="transmembrane region" description="Helical" evidence="13">
    <location>
        <begin position="147"/>
        <end position="169"/>
    </location>
</feature>
<keyword evidence="3 13" id="KW-0812">Transmembrane</keyword>
<dbReference type="InterPro" id="IPR008972">
    <property type="entry name" value="Cupredoxin"/>
</dbReference>
<dbReference type="Proteomes" id="UP001497457">
    <property type="component" value="Chromosome 7b"/>
</dbReference>
<evidence type="ECO:0000256" key="12">
    <source>
        <dbReference type="SAM" id="MobiDB-lite"/>
    </source>
</evidence>
<protein>
    <recommendedName>
        <fullName evidence="15">Phytocyanin domain-containing protein</fullName>
    </recommendedName>
</protein>
<feature type="domain" description="Phytocyanin" evidence="15">
    <location>
        <begin position="26"/>
        <end position="127"/>
    </location>
</feature>
<dbReference type="InterPro" id="IPR003245">
    <property type="entry name" value="Phytocyanin_dom"/>
</dbReference>
<comment type="subcellular location">
    <subcellularLocation>
        <location evidence="1">Membrane</location>
        <topology evidence="1">Single-pass type I membrane protein</topology>
    </subcellularLocation>
</comment>
<keyword evidence="2" id="KW-0813">Transport</keyword>
<keyword evidence="10" id="KW-1015">Disulfide bond</keyword>
<name>A0ABC9FMC8_9POAL</name>
<evidence type="ECO:0000256" key="4">
    <source>
        <dbReference type="ARBA" id="ARBA00022723"/>
    </source>
</evidence>
<keyword evidence="5 14" id="KW-0732">Signal</keyword>
<feature type="region of interest" description="Disordered" evidence="12">
    <location>
        <begin position="127"/>
        <end position="146"/>
    </location>
</feature>
<dbReference type="PANTHER" id="PTHR33021:SF557">
    <property type="entry name" value="OS07G0165900 PROTEIN"/>
    <property type="match status" value="1"/>
</dbReference>
<reference evidence="16" key="1">
    <citation type="submission" date="2024-10" db="EMBL/GenBank/DDBJ databases">
        <authorList>
            <person name="Ryan C."/>
        </authorList>
    </citation>
    <scope>NUCLEOTIDE SEQUENCE [LARGE SCALE GENOMIC DNA]</scope>
</reference>
<dbReference type="PANTHER" id="PTHR33021">
    <property type="entry name" value="BLUE COPPER PROTEIN"/>
    <property type="match status" value="1"/>
</dbReference>
<dbReference type="Pfam" id="PF02298">
    <property type="entry name" value="Cu_bind_like"/>
    <property type="match status" value="1"/>
</dbReference>
<evidence type="ECO:0000259" key="15">
    <source>
        <dbReference type="PROSITE" id="PS51485"/>
    </source>
</evidence>
<feature type="chain" id="PRO_5044847853" description="Phytocyanin domain-containing protein" evidence="14">
    <location>
        <begin position="26"/>
        <end position="170"/>
    </location>
</feature>
<keyword evidence="11" id="KW-0325">Glycoprotein</keyword>
<keyword evidence="4" id="KW-0479">Metal-binding</keyword>
<dbReference type="PROSITE" id="PS51485">
    <property type="entry name" value="PHYTOCYANIN"/>
    <property type="match status" value="1"/>
</dbReference>
<keyword evidence="8" id="KW-0186">Copper</keyword>
<evidence type="ECO:0000256" key="11">
    <source>
        <dbReference type="ARBA" id="ARBA00023180"/>
    </source>
</evidence>
<evidence type="ECO:0000313" key="17">
    <source>
        <dbReference type="Proteomes" id="UP001497457"/>
    </source>
</evidence>
<evidence type="ECO:0000256" key="5">
    <source>
        <dbReference type="ARBA" id="ARBA00022729"/>
    </source>
</evidence>
<dbReference type="PROSITE" id="PS51257">
    <property type="entry name" value="PROKAR_LIPOPROTEIN"/>
    <property type="match status" value="1"/>
</dbReference>
<dbReference type="GO" id="GO:0016020">
    <property type="term" value="C:membrane"/>
    <property type="evidence" value="ECO:0007669"/>
    <property type="project" value="UniProtKB-SubCell"/>
</dbReference>
<evidence type="ECO:0000256" key="8">
    <source>
        <dbReference type="ARBA" id="ARBA00023008"/>
    </source>
</evidence>
<keyword evidence="6" id="KW-0249">Electron transport</keyword>
<evidence type="ECO:0000256" key="10">
    <source>
        <dbReference type="ARBA" id="ARBA00023157"/>
    </source>
</evidence>
<evidence type="ECO:0000256" key="9">
    <source>
        <dbReference type="ARBA" id="ARBA00023136"/>
    </source>
</evidence>
<organism evidence="16 17">
    <name type="scientific">Urochloa decumbens</name>
    <dbReference type="NCBI Taxonomy" id="240449"/>
    <lineage>
        <taxon>Eukaryota</taxon>
        <taxon>Viridiplantae</taxon>
        <taxon>Streptophyta</taxon>
        <taxon>Embryophyta</taxon>
        <taxon>Tracheophyta</taxon>
        <taxon>Spermatophyta</taxon>
        <taxon>Magnoliopsida</taxon>
        <taxon>Liliopsida</taxon>
        <taxon>Poales</taxon>
        <taxon>Poaceae</taxon>
        <taxon>PACMAD clade</taxon>
        <taxon>Panicoideae</taxon>
        <taxon>Panicodae</taxon>
        <taxon>Paniceae</taxon>
        <taxon>Melinidinae</taxon>
        <taxon>Urochloa</taxon>
    </lineage>
</organism>
<evidence type="ECO:0000256" key="6">
    <source>
        <dbReference type="ARBA" id="ARBA00022982"/>
    </source>
</evidence>
<evidence type="ECO:0000256" key="1">
    <source>
        <dbReference type="ARBA" id="ARBA00004479"/>
    </source>
</evidence>
<evidence type="ECO:0000256" key="2">
    <source>
        <dbReference type="ARBA" id="ARBA00022448"/>
    </source>
</evidence>
<keyword evidence="9 13" id="KW-0472">Membrane</keyword>
<feature type="signal peptide" evidence="14">
    <location>
        <begin position="1"/>
        <end position="25"/>
    </location>
</feature>
<dbReference type="CDD" id="cd04216">
    <property type="entry name" value="Phytocyanin"/>
    <property type="match status" value="1"/>
</dbReference>
<dbReference type="Gene3D" id="2.60.40.420">
    <property type="entry name" value="Cupredoxins - blue copper proteins"/>
    <property type="match status" value="1"/>
</dbReference>
<dbReference type="FunFam" id="2.60.40.420:FF:000067">
    <property type="entry name" value="Cupredoxin superfamily protein"/>
    <property type="match status" value="1"/>
</dbReference>
<accession>A0ABC9FMC8</accession>
<evidence type="ECO:0000256" key="13">
    <source>
        <dbReference type="SAM" id="Phobius"/>
    </source>
</evidence>
<dbReference type="InterPro" id="IPR039391">
    <property type="entry name" value="Phytocyanin-like"/>
</dbReference>
<dbReference type="GO" id="GO:0009610">
    <property type="term" value="P:response to symbiotic fungus"/>
    <property type="evidence" value="ECO:0007669"/>
    <property type="project" value="UniProtKB-ARBA"/>
</dbReference>
<evidence type="ECO:0000256" key="7">
    <source>
        <dbReference type="ARBA" id="ARBA00022989"/>
    </source>
</evidence>
<proteinExistence type="predicted"/>
<gene>
    <name evidence="16" type="ORF">URODEC1_LOCUS107154</name>
</gene>
<keyword evidence="17" id="KW-1185">Reference proteome</keyword>
<feature type="compositionally biased region" description="Pro residues" evidence="12">
    <location>
        <begin position="131"/>
        <end position="141"/>
    </location>
</feature>
<dbReference type="PROSITE" id="PS00196">
    <property type="entry name" value="COPPER_BLUE"/>
    <property type="match status" value="1"/>
</dbReference>
<dbReference type="InterPro" id="IPR028871">
    <property type="entry name" value="BlueCu_1_BS"/>
</dbReference>
<keyword evidence="7 13" id="KW-1133">Transmembrane helix</keyword>
<evidence type="ECO:0000256" key="3">
    <source>
        <dbReference type="ARBA" id="ARBA00022692"/>
    </source>
</evidence>
<sequence>MAMACRQALLLAVVAVACLSSMATATNWMVGDNDGWRAKFNTTGWADGKTFRVGDTLTFMYPKENHTVVQVGNKADFVACNLNTNAINKWDTGNDVVTLDKPGKAWFFCSVPTHCDKGMKLVIDVEDAAPSPSPSPTPPGPSSSAPVTGYTVAGAVAVAAAAVVASVLAF</sequence>
<dbReference type="GO" id="GO:0046872">
    <property type="term" value="F:metal ion binding"/>
    <property type="evidence" value="ECO:0007669"/>
    <property type="project" value="UniProtKB-KW"/>
</dbReference>
<evidence type="ECO:0000256" key="14">
    <source>
        <dbReference type="SAM" id="SignalP"/>
    </source>
</evidence>
<dbReference type="AlphaFoldDB" id="A0ABC9FMC8"/>
<dbReference type="EMBL" id="OZ075117">
    <property type="protein sequence ID" value="CAL5078486.1"/>
    <property type="molecule type" value="Genomic_DNA"/>
</dbReference>
<dbReference type="SUPFAM" id="SSF49503">
    <property type="entry name" value="Cupredoxins"/>
    <property type="match status" value="1"/>
</dbReference>
<evidence type="ECO:0000313" key="16">
    <source>
        <dbReference type="EMBL" id="CAL5078486.1"/>
    </source>
</evidence>